<dbReference type="InterPro" id="IPR036217">
    <property type="entry name" value="MethylDNA_cys_MeTrfase_DNAb"/>
</dbReference>
<evidence type="ECO:0000256" key="6">
    <source>
        <dbReference type="ARBA" id="ARBA00022763"/>
    </source>
</evidence>
<keyword evidence="13" id="KW-1185">Reference proteome</keyword>
<evidence type="ECO:0000256" key="2">
    <source>
        <dbReference type="ARBA" id="ARBA00008711"/>
    </source>
</evidence>
<accession>C8NAB3</accession>
<dbReference type="Pfam" id="PF01035">
    <property type="entry name" value="DNA_binding_1"/>
    <property type="match status" value="1"/>
</dbReference>
<comment type="miscellaneous">
    <text evidence="9">This enzyme catalyzes only one turnover and therefore is not strictly catalytic. According to one definition, an enzyme is a biocatalyst that acts repeatedly and over many reaction cycles.</text>
</comment>
<evidence type="ECO:0000256" key="1">
    <source>
        <dbReference type="ARBA" id="ARBA00001286"/>
    </source>
</evidence>
<dbReference type="Proteomes" id="UP000004870">
    <property type="component" value="Unassembled WGS sequence"/>
</dbReference>
<dbReference type="STRING" id="2718.CHUV0807_0094"/>
<dbReference type="GeneID" id="84788438"/>
<organism evidence="12 13">
    <name type="scientific">Cardiobacterium hominis (strain ATCC 15826 / DSM 8339 / NCTC 10426 / 6573)</name>
    <dbReference type="NCBI Taxonomy" id="638300"/>
    <lineage>
        <taxon>Bacteria</taxon>
        <taxon>Pseudomonadati</taxon>
        <taxon>Pseudomonadota</taxon>
        <taxon>Gammaproteobacteria</taxon>
        <taxon>Cardiobacteriales</taxon>
        <taxon>Cardiobacteriaceae</taxon>
        <taxon>Cardiobacterium</taxon>
    </lineage>
</organism>
<dbReference type="GO" id="GO:0032259">
    <property type="term" value="P:methylation"/>
    <property type="evidence" value="ECO:0007669"/>
    <property type="project" value="UniProtKB-KW"/>
</dbReference>
<dbReference type="InterPro" id="IPR014048">
    <property type="entry name" value="MethylDNA_cys_MeTrfase_DNA-bd"/>
</dbReference>
<evidence type="ECO:0000256" key="5">
    <source>
        <dbReference type="ARBA" id="ARBA00022679"/>
    </source>
</evidence>
<dbReference type="Pfam" id="PF02870">
    <property type="entry name" value="Methyltransf_1N"/>
    <property type="match status" value="1"/>
</dbReference>
<dbReference type="RefSeq" id="WP_004142802.1">
    <property type="nucleotide sequence ID" value="NZ_GG694028.1"/>
</dbReference>
<dbReference type="InterPro" id="IPR023546">
    <property type="entry name" value="MGMT"/>
</dbReference>
<evidence type="ECO:0000259" key="10">
    <source>
        <dbReference type="Pfam" id="PF01035"/>
    </source>
</evidence>
<dbReference type="FunFam" id="1.10.10.10:FF:000214">
    <property type="entry name" value="Methylated-DNA--protein-cysteine methyltransferase"/>
    <property type="match status" value="1"/>
</dbReference>
<keyword evidence="3 9" id="KW-0963">Cytoplasm</keyword>
<dbReference type="Gene3D" id="3.30.160.70">
    <property type="entry name" value="Methylated DNA-protein cysteine methyltransferase domain"/>
    <property type="match status" value="1"/>
</dbReference>
<name>C8NAB3_CARH6</name>
<comment type="function">
    <text evidence="9">Involved in the cellular defense against the biological effects of O6-methylguanine (O6-MeG) and O4-methylthymine (O4-MeT) in DNA. Repairs the methylated nucleobase in DNA by stoichiometrically transferring the methyl group to a cysteine residue in the enzyme. This is a suicide reaction: the enzyme is irreversibly inactivated.</text>
</comment>
<dbReference type="PANTHER" id="PTHR10815:SF5">
    <property type="entry name" value="METHYLATED-DNA--PROTEIN-CYSTEINE METHYLTRANSFERASE"/>
    <property type="match status" value="1"/>
</dbReference>
<proteinExistence type="inferred from homology"/>
<feature type="domain" description="Methylguanine DNA methyltransferase ribonuclease-like" evidence="11">
    <location>
        <begin position="8"/>
        <end position="82"/>
    </location>
</feature>
<comment type="catalytic activity">
    <reaction evidence="1 9">
        <text>a 4-O-methyl-thymidine in DNA + L-cysteinyl-[protein] = a thymidine in DNA + S-methyl-L-cysteinyl-[protein]</text>
        <dbReference type="Rhea" id="RHEA:53428"/>
        <dbReference type="Rhea" id="RHEA-COMP:10131"/>
        <dbReference type="Rhea" id="RHEA-COMP:10132"/>
        <dbReference type="Rhea" id="RHEA-COMP:13555"/>
        <dbReference type="Rhea" id="RHEA-COMP:13556"/>
        <dbReference type="ChEBI" id="CHEBI:29950"/>
        <dbReference type="ChEBI" id="CHEBI:82612"/>
        <dbReference type="ChEBI" id="CHEBI:137386"/>
        <dbReference type="ChEBI" id="CHEBI:137387"/>
        <dbReference type="EC" id="2.1.1.63"/>
    </reaction>
</comment>
<dbReference type="PROSITE" id="PS00374">
    <property type="entry name" value="MGMT"/>
    <property type="match status" value="1"/>
</dbReference>
<dbReference type="HAMAP" id="MF_00772">
    <property type="entry name" value="OGT"/>
    <property type="match status" value="1"/>
</dbReference>
<dbReference type="PANTHER" id="PTHR10815">
    <property type="entry name" value="METHYLATED-DNA--PROTEIN-CYSTEINE METHYLTRANSFERASE"/>
    <property type="match status" value="1"/>
</dbReference>
<dbReference type="SUPFAM" id="SSF53155">
    <property type="entry name" value="Methylated DNA-protein cysteine methyltransferase domain"/>
    <property type="match status" value="1"/>
</dbReference>
<dbReference type="GO" id="GO:0006307">
    <property type="term" value="P:DNA alkylation repair"/>
    <property type="evidence" value="ECO:0007669"/>
    <property type="project" value="UniProtKB-UniRule"/>
</dbReference>
<reference evidence="12 13" key="1">
    <citation type="submission" date="2009-08" db="EMBL/GenBank/DDBJ databases">
        <authorList>
            <person name="Qin X."/>
            <person name="Bachman B."/>
            <person name="Battles P."/>
            <person name="Bell A."/>
            <person name="Bess C."/>
            <person name="Bickham C."/>
            <person name="Chaboub L."/>
            <person name="Chen D."/>
            <person name="Coyle M."/>
            <person name="Deiros D.R."/>
            <person name="Dinh H."/>
            <person name="Forbes L."/>
            <person name="Fowler G."/>
            <person name="Francisco L."/>
            <person name="Fu Q."/>
            <person name="Gubbala S."/>
            <person name="Hale W."/>
            <person name="Han Y."/>
            <person name="Hemphill L."/>
            <person name="Highlander S.K."/>
            <person name="Hirani K."/>
            <person name="Hogues M."/>
            <person name="Jackson L."/>
            <person name="Jakkamsetti A."/>
            <person name="Javaid M."/>
            <person name="Jiang H."/>
            <person name="Korchina V."/>
            <person name="Kovar C."/>
            <person name="Lara F."/>
            <person name="Lee S."/>
            <person name="Mata R."/>
            <person name="Mathew T."/>
            <person name="Moen C."/>
            <person name="Morales K."/>
            <person name="Munidasa M."/>
            <person name="Nazareth L."/>
            <person name="Ngo R."/>
            <person name="Nguyen L."/>
            <person name="Okwuonu G."/>
            <person name="Ongeri F."/>
            <person name="Patil S."/>
            <person name="Petrosino J."/>
            <person name="Pham C."/>
            <person name="Pham P."/>
            <person name="Pu L.-L."/>
            <person name="Puazo M."/>
            <person name="Raj R."/>
            <person name="Reid J."/>
            <person name="Rouhana J."/>
            <person name="Saada N."/>
            <person name="Shang Y."/>
            <person name="Simmons D."/>
            <person name="Thornton R."/>
            <person name="Warren J."/>
            <person name="Weissenberger G."/>
            <person name="Zhang J."/>
            <person name="Zhang L."/>
            <person name="Zhou C."/>
            <person name="Zhu D."/>
            <person name="Muzny D."/>
            <person name="Worley K."/>
            <person name="Gibbs R."/>
        </authorList>
    </citation>
    <scope>NUCLEOTIDE SEQUENCE [LARGE SCALE GENOMIC DNA]</scope>
    <source>
        <strain evidence="13">ATCC 15826 / DSM 8339 / NCTC 10426 / 6573</strain>
    </source>
</reference>
<evidence type="ECO:0000256" key="7">
    <source>
        <dbReference type="ARBA" id="ARBA00023204"/>
    </source>
</evidence>
<evidence type="ECO:0000256" key="8">
    <source>
        <dbReference type="ARBA" id="ARBA00049348"/>
    </source>
</evidence>
<dbReference type="AlphaFoldDB" id="C8NAB3"/>
<keyword evidence="6 9" id="KW-0227">DNA damage</keyword>
<feature type="active site" description="Nucleophile; methyl group acceptor" evidence="9">
    <location>
        <position position="138"/>
    </location>
</feature>
<gene>
    <name evidence="12" type="primary">ogt2</name>
    <name evidence="12" type="ORF">HMPREF0198_1441</name>
</gene>
<keyword evidence="7 9" id="KW-0234">DNA repair</keyword>
<dbReference type="HOGENOM" id="CLU_000445_52_2_6"/>
<evidence type="ECO:0000256" key="3">
    <source>
        <dbReference type="ARBA" id="ARBA00022490"/>
    </source>
</evidence>
<comment type="caution">
    <text evidence="12">The sequence shown here is derived from an EMBL/GenBank/DDBJ whole genome shotgun (WGS) entry which is preliminary data.</text>
</comment>
<dbReference type="InterPro" id="IPR001497">
    <property type="entry name" value="MethylDNA_cys_MeTrfase_AS"/>
</dbReference>
<evidence type="ECO:0000256" key="4">
    <source>
        <dbReference type="ARBA" id="ARBA00022603"/>
    </source>
</evidence>
<comment type="catalytic activity">
    <reaction evidence="8 9">
        <text>a 6-O-methyl-2'-deoxyguanosine in DNA + L-cysteinyl-[protein] = S-methyl-L-cysteinyl-[protein] + a 2'-deoxyguanosine in DNA</text>
        <dbReference type="Rhea" id="RHEA:24000"/>
        <dbReference type="Rhea" id="RHEA-COMP:10131"/>
        <dbReference type="Rhea" id="RHEA-COMP:10132"/>
        <dbReference type="Rhea" id="RHEA-COMP:11367"/>
        <dbReference type="Rhea" id="RHEA-COMP:11368"/>
        <dbReference type="ChEBI" id="CHEBI:29950"/>
        <dbReference type="ChEBI" id="CHEBI:82612"/>
        <dbReference type="ChEBI" id="CHEBI:85445"/>
        <dbReference type="ChEBI" id="CHEBI:85448"/>
        <dbReference type="EC" id="2.1.1.63"/>
    </reaction>
</comment>
<dbReference type="InterPro" id="IPR008332">
    <property type="entry name" value="MethylG_MeTrfase_N"/>
</dbReference>
<dbReference type="NCBIfam" id="TIGR00589">
    <property type="entry name" value="ogt"/>
    <property type="match status" value="1"/>
</dbReference>
<comment type="subcellular location">
    <subcellularLocation>
        <location evidence="9">Cytoplasm</location>
    </subcellularLocation>
</comment>
<evidence type="ECO:0000313" key="12">
    <source>
        <dbReference type="EMBL" id="EEV88456.1"/>
    </source>
</evidence>
<dbReference type="InterPro" id="IPR036388">
    <property type="entry name" value="WH-like_DNA-bd_sf"/>
</dbReference>
<comment type="similarity">
    <text evidence="2 9">Belongs to the MGMT family.</text>
</comment>
<keyword evidence="4 9" id="KW-0489">Methyltransferase</keyword>
<sequence length="177" mass="19575">MPLLFSQKIETPLGRMWITASHRGVCLAEFAGTQRIERESRDLERLFQARTELGENEHTQQAARELTAYFRGERQTFSVALDTPGTDLQRHVWAALRDIPFGTTTHYQALAARINKPAAVRAVAAANGANRVSILIPCHRVIGKDGALTGYGGGLQRKAWLLAHERGERQAVSGLFA</sequence>
<dbReference type="CDD" id="cd06445">
    <property type="entry name" value="ATase"/>
    <property type="match status" value="1"/>
</dbReference>
<dbReference type="InterPro" id="IPR036631">
    <property type="entry name" value="MGMT_N_sf"/>
</dbReference>
<dbReference type="EMBL" id="ACKY01000071">
    <property type="protein sequence ID" value="EEV88456.1"/>
    <property type="molecule type" value="Genomic_DNA"/>
</dbReference>
<dbReference type="GO" id="GO:0003908">
    <property type="term" value="F:methylated-DNA-[protein]-cysteine S-methyltransferase activity"/>
    <property type="evidence" value="ECO:0007669"/>
    <property type="project" value="UniProtKB-UniRule"/>
</dbReference>
<feature type="domain" description="Methylated-DNA-[protein]-cysteine S-methyltransferase DNA binding" evidence="10">
    <location>
        <begin position="88"/>
        <end position="166"/>
    </location>
</feature>
<evidence type="ECO:0000313" key="13">
    <source>
        <dbReference type="Proteomes" id="UP000004870"/>
    </source>
</evidence>
<dbReference type="SUPFAM" id="SSF46767">
    <property type="entry name" value="Methylated DNA-protein cysteine methyltransferase, C-terminal domain"/>
    <property type="match status" value="1"/>
</dbReference>
<evidence type="ECO:0000259" key="11">
    <source>
        <dbReference type="Pfam" id="PF02870"/>
    </source>
</evidence>
<dbReference type="EC" id="2.1.1.63" evidence="9"/>
<dbReference type="Gene3D" id="1.10.10.10">
    <property type="entry name" value="Winged helix-like DNA-binding domain superfamily/Winged helix DNA-binding domain"/>
    <property type="match status" value="1"/>
</dbReference>
<dbReference type="OrthoDB" id="9802228at2"/>
<dbReference type="GO" id="GO:0005737">
    <property type="term" value="C:cytoplasm"/>
    <property type="evidence" value="ECO:0007669"/>
    <property type="project" value="UniProtKB-SubCell"/>
</dbReference>
<keyword evidence="5 9" id="KW-0808">Transferase</keyword>
<evidence type="ECO:0000256" key="9">
    <source>
        <dbReference type="HAMAP-Rule" id="MF_00772"/>
    </source>
</evidence>
<protein>
    <recommendedName>
        <fullName evidence="9">Methylated-DNA--protein-cysteine methyltransferase</fullName>
        <ecNumber evidence="9">2.1.1.63</ecNumber>
    </recommendedName>
    <alternativeName>
        <fullName evidence="9">6-O-methylguanine-DNA methyltransferase</fullName>
        <shortName evidence="9">MGMT</shortName>
    </alternativeName>
    <alternativeName>
        <fullName evidence="9">O-6-methylguanine-DNA-alkyltransferase</fullName>
    </alternativeName>
</protein>